<protein>
    <submittedName>
        <fullName evidence="1">Dehydrogenases with different specificities (Related to short-chain alcohol dehydrogenases)</fullName>
    </submittedName>
</protein>
<organism evidence="1">
    <name type="scientific">uncultured delta proteobacterium HF0070_30B07</name>
    <dbReference type="NCBI Taxonomy" id="710826"/>
    <lineage>
        <taxon>Bacteria</taxon>
        <taxon>Deltaproteobacteria</taxon>
        <taxon>environmental samples</taxon>
    </lineage>
</organism>
<dbReference type="Gene3D" id="3.40.50.720">
    <property type="entry name" value="NAD(P)-binding Rossmann-like Domain"/>
    <property type="match status" value="1"/>
</dbReference>
<accession>E0XSI2</accession>
<dbReference type="InterPro" id="IPR002347">
    <property type="entry name" value="SDR_fam"/>
</dbReference>
<proteinExistence type="predicted"/>
<dbReference type="PANTHER" id="PTHR43431:SF7">
    <property type="entry name" value="OXIDOREDUCTASE, SHORT CHAIN DEHYDROGENASE_REDUCTASE FAMILY (AFU_ORTHOLOGUE AFUA_5G14000)"/>
    <property type="match status" value="1"/>
</dbReference>
<name>E0XSI2_9DELT</name>
<dbReference type="Pfam" id="PF00106">
    <property type="entry name" value="adh_short"/>
    <property type="match status" value="1"/>
</dbReference>
<dbReference type="EMBL" id="GU474862">
    <property type="protein sequence ID" value="ADI17373.1"/>
    <property type="molecule type" value="Genomic_DNA"/>
</dbReference>
<dbReference type="PRINTS" id="PR00081">
    <property type="entry name" value="GDHRDH"/>
</dbReference>
<sequence>MKKAVILGVGPEAGLGAQLALRFAREGMHVLAASRTPSALEKLVSKIRESGGEATAVPTDATNEEQVVSLFENAGADLEVAVYNAGNNHPGMIVEMDTEYFENSWRVCCLGGFLFGREALKRMLPKKNGTLIFTGASASLRGRANFGAFNSAKSGLRTLAQAMSKEYGPEGIHVAHVIIDGAINGEKIKTKAPEYAAKLGEEGMINLEGIVDSYVYLHRQHPQAWTFELDLRTSVEKW</sequence>
<evidence type="ECO:0000313" key="1">
    <source>
        <dbReference type="EMBL" id="ADI17373.1"/>
    </source>
</evidence>
<dbReference type="PANTHER" id="PTHR43431">
    <property type="entry name" value="OXIDOREDUCTASE, SHORT CHAIN DEHYDROGENASE/REDUCTASE FAMILY (AFU_ORTHOLOGUE AFUA_5G14000)"/>
    <property type="match status" value="1"/>
</dbReference>
<dbReference type="AlphaFoldDB" id="E0XSI2"/>
<dbReference type="SUPFAM" id="SSF51735">
    <property type="entry name" value="NAD(P)-binding Rossmann-fold domains"/>
    <property type="match status" value="1"/>
</dbReference>
<dbReference type="InterPro" id="IPR036291">
    <property type="entry name" value="NAD(P)-bd_dom_sf"/>
</dbReference>
<reference evidence="1" key="1">
    <citation type="journal article" date="2011" name="Environ. Microbiol.">
        <title>Time-series analyses of Monterey Bay coastal microbial picoplankton using a 'genome proxy' microarray.</title>
        <authorList>
            <person name="Rich V.I."/>
            <person name="Pham V.D."/>
            <person name="Eppley J."/>
            <person name="Shi Y."/>
            <person name="DeLong E.F."/>
        </authorList>
    </citation>
    <scope>NUCLEOTIDE SEQUENCE</scope>
</reference>